<keyword evidence="9" id="KW-1185">Reference proteome</keyword>
<dbReference type="Gene3D" id="1.10.600.10">
    <property type="entry name" value="Farnesyl Diphosphate Synthase"/>
    <property type="match status" value="1"/>
</dbReference>
<dbReference type="PANTHER" id="PTHR11525">
    <property type="entry name" value="FARNESYL-PYROPHOSPHATE SYNTHETASE"/>
    <property type="match status" value="1"/>
</dbReference>
<evidence type="ECO:0000256" key="7">
    <source>
        <dbReference type="RuleBase" id="RU004466"/>
    </source>
</evidence>
<dbReference type="Pfam" id="PF00348">
    <property type="entry name" value="polyprenyl_synt"/>
    <property type="match status" value="1"/>
</dbReference>
<dbReference type="GO" id="GO:0046872">
    <property type="term" value="F:metal ion binding"/>
    <property type="evidence" value="ECO:0007669"/>
    <property type="project" value="UniProtKB-KW"/>
</dbReference>
<evidence type="ECO:0000313" key="9">
    <source>
        <dbReference type="Proteomes" id="UP001431783"/>
    </source>
</evidence>
<reference evidence="8 9" key="1">
    <citation type="submission" date="2023-03" db="EMBL/GenBank/DDBJ databases">
        <title>Genome insight into feeding habits of ladybird beetles.</title>
        <authorList>
            <person name="Li H.-S."/>
            <person name="Huang Y.-H."/>
            <person name="Pang H."/>
        </authorList>
    </citation>
    <scope>NUCLEOTIDE SEQUENCE [LARGE SCALE GENOMIC DNA]</scope>
    <source>
        <strain evidence="8">SYSU_2023b</strain>
        <tissue evidence="8">Whole body</tissue>
    </source>
</reference>
<proteinExistence type="inferred from homology"/>
<dbReference type="GO" id="GO:0004337">
    <property type="term" value="F:(2E,6E)-farnesyl diphosphate synthase activity"/>
    <property type="evidence" value="ECO:0007669"/>
    <property type="project" value="TreeGrafter"/>
</dbReference>
<accession>A0AAW1U8E6</accession>
<gene>
    <name evidence="8" type="ORF">WA026_008532</name>
</gene>
<dbReference type="GO" id="GO:0045337">
    <property type="term" value="P:farnesyl diphosphate biosynthetic process"/>
    <property type="evidence" value="ECO:0007669"/>
    <property type="project" value="TreeGrafter"/>
</dbReference>
<sequence>MFRITVGKVEGFSKILGSIRSFSEFKIPKKDSFGIISKNDAANFLAYFPNIVNDVVDHHLVSSFPEVNERIKRVLYFNVPYGSHVTPHLLIYCHKFIEEYENTFDVEKQNNSFRMAWCLDIMNAMTLIFDDILDDSELRRGKKTWYKLEGPQAVCDGLLLQSCYLRLLDKYFSHEKKYEEMVNTIFKSEIDAVSGETLQFEVKNIESFTIENYRNIAKSKSTPIRFYAPLNGDIILKELGILYQIQNDYYDFYGEKLIGKVGNDIQNNTCTILIATALEKGSEEQKKTLIECYGQNEPDKVRKVKDIYSELKLENEYNKLEDRSRRLICTELMKIENQFTRDLMKNYSSLIFRSFKNDILNCT</sequence>
<comment type="caution">
    <text evidence="8">The sequence shown here is derived from an EMBL/GenBank/DDBJ whole genome shotgun (WGS) entry which is preliminary data.</text>
</comment>
<organism evidence="8 9">
    <name type="scientific">Henosepilachna vigintioctopunctata</name>
    <dbReference type="NCBI Taxonomy" id="420089"/>
    <lineage>
        <taxon>Eukaryota</taxon>
        <taxon>Metazoa</taxon>
        <taxon>Ecdysozoa</taxon>
        <taxon>Arthropoda</taxon>
        <taxon>Hexapoda</taxon>
        <taxon>Insecta</taxon>
        <taxon>Pterygota</taxon>
        <taxon>Neoptera</taxon>
        <taxon>Endopterygota</taxon>
        <taxon>Coleoptera</taxon>
        <taxon>Polyphaga</taxon>
        <taxon>Cucujiformia</taxon>
        <taxon>Coccinelloidea</taxon>
        <taxon>Coccinellidae</taxon>
        <taxon>Epilachninae</taxon>
        <taxon>Epilachnini</taxon>
        <taxon>Henosepilachna</taxon>
    </lineage>
</organism>
<dbReference type="EMBL" id="JARQZJ010000063">
    <property type="protein sequence ID" value="KAK9880017.1"/>
    <property type="molecule type" value="Genomic_DNA"/>
</dbReference>
<dbReference type="SFLD" id="SFLDS00005">
    <property type="entry name" value="Isoprenoid_Synthase_Type_I"/>
    <property type="match status" value="1"/>
</dbReference>
<comment type="similarity">
    <text evidence="7">Belongs to the FPP/GGPP synthase family.</text>
</comment>
<dbReference type="GO" id="GO:0005737">
    <property type="term" value="C:cytoplasm"/>
    <property type="evidence" value="ECO:0007669"/>
    <property type="project" value="TreeGrafter"/>
</dbReference>
<evidence type="ECO:0000256" key="3">
    <source>
        <dbReference type="ARBA" id="ARBA00022723"/>
    </source>
</evidence>
<comment type="cofactor">
    <cofactor evidence="1">
        <name>Mg(2+)</name>
        <dbReference type="ChEBI" id="CHEBI:18420"/>
    </cofactor>
</comment>
<evidence type="ECO:0000256" key="4">
    <source>
        <dbReference type="ARBA" id="ARBA00022842"/>
    </source>
</evidence>
<dbReference type="InterPro" id="IPR033749">
    <property type="entry name" value="Polyprenyl_synt_CS"/>
</dbReference>
<name>A0AAW1U8E6_9CUCU</name>
<evidence type="ECO:0000256" key="1">
    <source>
        <dbReference type="ARBA" id="ARBA00001946"/>
    </source>
</evidence>
<comment type="pathway">
    <text evidence="5">Pheromone biosynthesis.</text>
</comment>
<evidence type="ECO:0000256" key="5">
    <source>
        <dbReference type="ARBA" id="ARBA00033740"/>
    </source>
</evidence>
<dbReference type="PROSITE" id="PS00723">
    <property type="entry name" value="POLYPRENYL_SYNTHASE_1"/>
    <property type="match status" value="1"/>
</dbReference>
<dbReference type="GO" id="GO:0004161">
    <property type="term" value="F:dimethylallyltranstransferase activity"/>
    <property type="evidence" value="ECO:0007669"/>
    <property type="project" value="TreeGrafter"/>
</dbReference>
<keyword evidence="4" id="KW-0460">Magnesium</keyword>
<dbReference type="PANTHER" id="PTHR11525:SF0">
    <property type="entry name" value="FARNESYL PYROPHOSPHATE SYNTHASE"/>
    <property type="match status" value="1"/>
</dbReference>
<evidence type="ECO:0000256" key="2">
    <source>
        <dbReference type="ARBA" id="ARBA00022679"/>
    </source>
</evidence>
<dbReference type="GO" id="GO:0042811">
    <property type="term" value="P:pheromone biosynthetic process"/>
    <property type="evidence" value="ECO:0007669"/>
    <property type="project" value="UniProtKB-ARBA"/>
</dbReference>
<evidence type="ECO:0000256" key="6">
    <source>
        <dbReference type="ARBA" id="ARBA00034546"/>
    </source>
</evidence>
<dbReference type="AlphaFoldDB" id="A0AAW1U8E6"/>
<keyword evidence="2 7" id="KW-0808">Transferase</keyword>
<dbReference type="InterPro" id="IPR039702">
    <property type="entry name" value="FPS1-like"/>
</dbReference>
<evidence type="ECO:0000313" key="8">
    <source>
        <dbReference type="EMBL" id="KAK9880017.1"/>
    </source>
</evidence>
<protein>
    <recommendedName>
        <fullName evidence="6">Farnesyl pyrophosphate synthase</fullName>
    </recommendedName>
</protein>
<dbReference type="Proteomes" id="UP001431783">
    <property type="component" value="Unassembled WGS sequence"/>
</dbReference>
<dbReference type="InterPro" id="IPR008949">
    <property type="entry name" value="Isoprenoid_synthase_dom_sf"/>
</dbReference>
<keyword evidence="3" id="KW-0479">Metal-binding</keyword>
<dbReference type="InterPro" id="IPR000092">
    <property type="entry name" value="Polyprenyl_synt"/>
</dbReference>
<dbReference type="SUPFAM" id="SSF48576">
    <property type="entry name" value="Terpenoid synthases"/>
    <property type="match status" value="1"/>
</dbReference>